<dbReference type="AlphaFoldDB" id="A0A1G2M5B9"/>
<evidence type="ECO:0000313" key="2">
    <source>
        <dbReference type="EMBL" id="OHA18262.1"/>
    </source>
</evidence>
<keyword evidence="1" id="KW-1133">Transmembrane helix</keyword>
<name>A0A1G2M5B9_9BACT</name>
<organism evidence="2 3">
    <name type="scientific">Candidatus Taylorbacteria bacterium RIFCSPHIGHO2_01_FULL_46_22b</name>
    <dbReference type="NCBI Taxonomy" id="1802301"/>
    <lineage>
        <taxon>Bacteria</taxon>
        <taxon>Candidatus Tayloriibacteriota</taxon>
    </lineage>
</organism>
<reference evidence="2 3" key="1">
    <citation type="journal article" date="2016" name="Nat. Commun.">
        <title>Thousands of microbial genomes shed light on interconnected biogeochemical processes in an aquifer system.</title>
        <authorList>
            <person name="Anantharaman K."/>
            <person name="Brown C.T."/>
            <person name="Hug L.A."/>
            <person name="Sharon I."/>
            <person name="Castelle C.J."/>
            <person name="Probst A.J."/>
            <person name="Thomas B.C."/>
            <person name="Singh A."/>
            <person name="Wilkins M.J."/>
            <person name="Karaoz U."/>
            <person name="Brodie E.L."/>
            <person name="Williams K.H."/>
            <person name="Hubbard S.S."/>
            <person name="Banfield J.F."/>
        </authorList>
    </citation>
    <scope>NUCLEOTIDE SEQUENCE [LARGE SCALE GENOMIC DNA]</scope>
</reference>
<feature type="transmembrane region" description="Helical" evidence="1">
    <location>
        <begin position="93"/>
        <end position="110"/>
    </location>
</feature>
<proteinExistence type="predicted"/>
<dbReference type="STRING" id="1802301.A2664_02245"/>
<feature type="transmembrane region" description="Helical" evidence="1">
    <location>
        <begin position="58"/>
        <end position="81"/>
    </location>
</feature>
<evidence type="ECO:0000256" key="1">
    <source>
        <dbReference type="SAM" id="Phobius"/>
    </source>
</evidence>
<accession>A0A1G2M5B9</accession>
<keyword evidence="1" id="KW-0812">Transmembrane</keyword>
<protein>
    <submittedName>
        <fullName evidence="2">Uncharacterized protein</fullName>
    </submittedName>
</protein>
<feature type="transmembrane region" description="Helical" evidence="1">
    <location>
        <begin position="16"/>
        <end position="38"/>
    </location>
</feature>
<feature type="transmembrane region" description="Helical" evidence="1">
    <location>
        <begin position="122"/>
        <end position="147"/>
    </location>
</feature>
<dbReference type="EMBL" id="MHRF01000007">
    <property type="protein sequence ID" value="OHA18262.1"/>
    <property type="molecule type" value="Genomic_DNA"/>
</dbReference>
<sequence length="169" mass="19977">MKNILQKFWEWYERHYVVNVGVAAGLFLLQAVHLVWLFGDIIIPRLGGSALFGVSGFWEYLLIIVDYTEIPALISVSVLYIHELWKNFSWKSLLYLCFLNIQWVHLFWITDEFVVQTFTGSVILPFWLAWCAIAIDYLELPVIVATIRKFFQALKDRRVKQFLQTELRD</sequence>
<gene>
    <name evidence="2" type="ORF">A2664_02245</name>
</gene>
<comment type="caution">
    <text evidence="2">The sequence shown here is derived from an EMBL/GenBank/DDBJ whole genome shotgun (WGS) entry which is preliminary data.</text>
</comment>
<evidence type="ECO:0000313" key="3">
    <source>
        <dbReference type="Proteomes" id="UP000178873"/>
    </source>
</evidence>
<keyword evidence="1" id="KW-0472">Membrane</keyword>
<dbReference type="Proteomes" id="UP000178873">
    <property type="component" value="Unassembled WGS sequence"/>
</dbReference>